<dbReference type="InParanoid" id="E8MXW3"/>
<dbReference type="AlphaFoldDB" id="E8MXW3"/>
<reference evidence="1 2" key="1">
    <citation type="submission" date="2010-12" db="EMBL/GenBank/DDBJ databases">
        <title>Whole genome sequence of Anaerolinea thermophila UNI-1.</title>
        <authorList>
            <person name="Narita-Yamada S."/>
            <person name="Kishi E."/>
            <person name="Watanabe Y."/>
            <person name="Takasaki K."/>
            <person name="Ankai A."/>
            <person name="Oguchi A."/>
            <person name="Fukui S."/>
            <person name="Takahashi M."/>
            <person name="Yashiro I."/>
            <person name="Hosoyama A."/>
            <person name="Sekiguchi Y."/>
            <person name="Hanada S."/>
            <person name="Fujita N."/>
        </authorList>
    </citation>
    <scope>NUCLEOTIDE SEQUENCE [LARGE SCALE GENOMIC DNA]</scope>
    <source>
        <strain evidence="2">DSM 14523 / JCM 11388 / NBRC 100420 / UNI-1</strain>
    </source>
</reference>
<dbReference type="STRING" id="926569.ANT_21680"/>
<gene>
    <name evidence="1" type="ordered locus">ANT_21680</name>
</gene>
<proteinExistence type="predicted"/>
<dbReference type="HOGENOM" id="CLU_2091702_0_0_0"/>
<accession>E8MXW3</accession>
<dbReference type="EMBL" id="AP012029">
    <property type="protein sequence ID" value="BAJ64194.1"/>
    <property type="molecule type" value="Genomic_DNA"/>
</dbReference>
<protein>
    <submittedName>
        <fullName evidence="1">Uncharacterized protein</fullName>
    </submittedName>
</protein>
<dbReference type="Proteomes" id="UP000008922">
    <property type="component" value="Chromosome"/>
</dbReference>
<evidence type="ECO:0000313" key="1">
    <source>
        <dbReference type="EMBL" id="BAJ64194.1"/>
    </source>
</evidence>
<keyword evidence="2" id="KW-1185">Reference proteome</keyword>
<organism evidence="1 2">
    <name type="scientific">Anaerolinea thermophila (strain DSM 14523 / JCM 11388 / NBRC 100420 / UNI-1)</name>
    <dbReference type="NCBI Taxonomy" id="926569"/>
    <lineage>
        <taxon>Bacteria</taxon>
        <taxon>Bacillati</taxon>
        <taxon>Chloroflexota</taxon>
        <taxon>Anaerolineae</taxon>
        <taxon>Anaerolineales</taxon>
        <taxon>Anaerolineaceae</taxon>
        <taxon>Anaerolinea</taxon>
    </lineage>
</organism>
<name>E8MXW3_ANATU</name>
<dbReference type="KEGG" id="atm:ANT_21680"/>
<evidence type="ECO:0000313" key="2">
    <source>
        <dbReference type="Proteomes" id="UP000008922"/>
    </source>
</evidence>
<sequence>MELCKKFFARFTLQEVDMIAAIVNALVPPVELPAGLWIERAAWADVTAAIEAGTPHYVRHAGTAKLLGKEPNGGFYSPEVGDVYLVVRLKPGTAPRGSEVEAGVEDLEILRVEVRR</sequence>